<dbReference type="AlphaFoldDB" id="A0A926IPE2"/>
<dbReference type="GO" id="GO:0016788">
    <property type="term" value="F:hydrolase activity, acting on ester bonds"/>
    <property type="evidence" value="ECO:0007669"/>
    <property type="project" value="UniProtKB-ARBA"/>
</dbReference>
<keyword evidence="1" id="KW-0378">Hydrolase</keyword>
<gene>
    <name evidence="1" type="ORF">H8744_07975</name>
</gene>
<dbReference type="InterPro" id="IPR036514">
    <property type="entry name" value="SGNH_hydro_sf"/>
</dbReference>
<organism evidence="1 2">
    <name type="scientific">Jilunia laotingensis</name>
    <dbReference type="NCBI Taxonomy" id="2763675"/>
    <lineage>
        <taxon>Bacteria</taxon>
        <taxon>Pseudomonadati</taxon>
        <taxon>Bacteroidota</taxon>
        <taxon>Bacteroidia</taxon>
        <taxon>Bacteroidales</taxon>
        <taxon>Bacteroidaceae</taxon>
        <taxon>Jilunia</taxon>
    </lineage>
</organism>
<evidence type="ECO:0000313" key="2">
    <source>
        <dbReference type="Proteomes" id="UP000651085"/>
    </source>
</evidence>
<name>A0A926IPE2_9BACT</name>
<reference evidence="1" key="1">
    <citation type="submission" date="2020-08" db="EMBL/GenBank/DDBJ databases">
        <title>Genome public.</title>
        <authorList>
            <person name="Liu C."/>
            <person name="Sun Q."/>
        </authorList>
    </citation>
    <scope>NUCLEOTIDE SEQUENCE</scope>
    <source>
        <strain evidence="1">N12</strain>
    </source>
</reference>
<dbReference type="SUPFAM" id="SSF52266">
    <property type="entry name" value="SGNH hydrolase"/>
    <property type="match status" value="1"/>
</dbReference>
<keyword evidence="2" id="KW-1185">Reference proteome</keyword>
<dbReference type="Proteomes" id="UP000651085">
    <property type="component" value="Unassembled WGS sequence"/>
</dbReference>
<proteinExistence type="predicted"/>
<dbReference type="Gene3D" id="3.40.50.1110">
    <property type="entry name" value="SGNH hydrolase"/>
    <property type="match status" value="1"/>
</dbReference>
<comment type="caution">
    <text evidence="1">The sequence shown here is derived from an EMBL/GenBank/DDBJ whole genome shotgun (WGS) entry which is preliminary data.</text>
</comment>
<dbReference type="RefSeq" id="WP_262434337.1">
    <property type="nucleotide sequence ID" value="NZ_JACRTF010000001.1"/>
</dbReference>
<protein>
    <submittedName>
        <fullName evidence="1">SGNH/GDSL hydrolase family protein</fullName>
    </submittedName>
</protein>
<sequence>MRKVWIYRLLAILLPFLLLAGIEGVLRIANYGYDTHLFITDPDNPNYLVMNRDISKKYFSLSQNATIGNQDPFRKEKPSNTIRFFVLGASSSLGFPYMHNGSFSRMLKYKLQFEYPQYRIELINLSLTAINSYTLYDFAKQVVDYEPDGIILYAGHNEYYGALGAASSSRTGTHPQMTEWLINAKKLKIMQAVSSVSSSWEVRDSSLINPDRTLMERMAAHQMVPLHSELYEQGIKQFDGNLKKILQLFQKRQIPVFIGTLASNLKDQAPLEKENKTAGDIYKNAIQAYEQEDFEAALQGFKKAKETDGLRFRAPDAFNELIRKYATTMDNVHLVDVSEKLSEHSPHQLIGKELLLEHVHPNLNGHHRIAEAYYEVLQKNFFQHKSKEGGCQIDLQEYPTTAFDTIYGDLVIRQLKQQWPFNEEAEPLYCDTSRFEFKIALKFFYRKLNWGEAMQKLNNYYILQKDYASALRIVEQMCLELPYEKIFLKQAGILNQRLQHKEKADYYLKQLNYD</sequence>
<dbReference type="EMBL" id="JACRTF010000001">
    <property type="protein sequence ID" value="MBC8593189.1"/>
    <property type="molecule type" value="Genomic_DNA"/>
</dbReference>
<evidence type="ECO:0000313" key="1">
    <source>
        <dbReference type="EMBL" id="MBC8593189.1"/>
    </source>
</evidence>
<accession>A0A926IPE2</accession>